<evidence type="ECO:0000256" key="3">
    <source>
        <dbReference type="ARBA" id="ARBA00022898"/>
    </source>
</evidence>
<dbReference type="PANTHER" id="PTHR43525:SF1">
    <property type="entry name" value="PROTEIN MALY"/>
    <property type="match status" value="1"/>
</dbReference>
<dbReference type="EMBL" id="PVBQ01000007">
    <property type="protein sequence ID" value="PRD47335.1"/>
    <property type="molecule type" value="Genomic_DNA"/>
</dbReference>
<keyword evidence="4 7" id="KW-0456">Lyase</keyword>
<keyword evidence="8" id="KW-1185">Reference proteome</keyword>
<dbReference type="RefSeq" id="WP_105717048.1">
    <property type="nucleotide sequence ID" value="NZ_PVBQ01000007.1"/>
</dbReference>
<evidence type="ECO:0000313" key="8">
    <source>
        <dbReference type="Proteomes" id="UP000239711"/>
    </source>
</evidence>
<gene>
    <name evidence="7" type="ORF">C5745_10975</name>
</gene>
<feature type="domain" description="Aminotransferase class I/classII large" evidence="6">
    <location>
        <begin position="30"/>
        <end position="377"/>
    </location>
</feature>
<dbReference type="Proteomes" id="UP000239711">
    <property type="component" value="Unassembled WGS sequence"/>
</dbReference>
<evidence type="ECO:0000256" key="5">
    <source>
        <dbReference type="ARBA" id="ARBA00037974"/>
    </source>
</evidence>
<dbReference type="InterPro" id="IPR004839">
    <property type="entry name" value="Aminotransferase_I/II_large"/>
</dbReference>
<evidence type="ECO:0000256" key="4">
    <source>
        <dbReference type="ARBA" id="ARBA00023239"/>
    </source>
</evidence>
<dbReference type="InterPro" id="IPR051798">
    <property type="entry name" value="Class-II_PLP-Dep_Aminotrans"/>
</dbReference>
<dbReference type="AlphaFoldDB" id="A0A2S9J3I0"/>
<dbReference type="InterPro" id="IPR015422">
    <property type="entry name" value="PyrdxlP-dep_Trfase_small"/>
</dbReference>
<name>A0A2S9J3I0_9SPHI</name>
<organism evidence="7 8">
    <name type="scientific">Sphingobacterium haloxyli</name>
    <dbReference type="NCBI Taxonomy" id="2100533"/>
    <lineage>
        <taxon>Bacteria</taxon>
        <taxon>Pseudomonadati</taxon>
        <taxon>Bacteroidota</taxon>
        <taxon>Sphingobacteriia</taxon>
        <taxon>Sphingobacteriales</taxon>
        <taxon>Sphingobacteriaceae</taxon>
        <taxon>Sphingobacterium</taxon>
    </lineage>
</organism>
<comment type="similarity">
    <text evidence="5">Belongs to the class-II pyridoxal-phosphate-dependent aminotransferase family. MalY/PatB cystathionine beta-lyase subfamily.</text>
</comment>
<dbReference type="NCBIfam" id="TIGR04350">
    <property type="entry name" value="C_S_lyase_PatB"/>
    <property type="match status" value="1"/>
</dbReference>
<keyword evidence="3" id="KW-0663">Pyridoxal phosphate</keyword>
<protein>
    <recommendedName>
        <fullName evidence="2">cysteine-S-conjugate beta-lyase</fullName>
        <ecNumber evidence="2">4.4.1.13</ecNumber>
    </recommendedName>
</protein>
<dbReference type="Gene3D" id="3.90.1150.10">
    <property type="entry name" value="Aspartate Aminotransferase, domain 1"/>
    <property type="match status" value="1"/>
</dbReference>
<dbReference type="CDD" id="cd00609">
    <property type="entry name" value="AAT_like"/>
    <property type="match status" value="1"/>
</dbReference>
<dbReference type="Pfam" id="PF00155">
    <property type="entry name" value="Aminotran_1_2"/>
    <property type="match status" value="1"/>
</dbReference>
<dbReference type="SUPFAM" id="SSF53383">
    <property type="entry name" value="PLP-dependent transferases"/>
    <property type="match status" value="1"/>
</dbReference>
<proteinExistence type="inferred from homology"/>
<evidence type="ECO:0000256" key="1">
    <source>
        <dbReference type="ARBA" id="ARBA00001933"/>
    </source>
</evidence>
<comment type="caution">
    <text evidence="7">The sequence shown here is derived from an EMBL/GenBank/DDBJ whole genome shotgun (WGS) entry which is preliminary data.</text>
</comment>
<dbReference type="GO" id="GO:0047804">
    <property type="term" value="F:cysteine-S-conjugate beta-lyase activity"/>
    <property type="evidence" value="ECO:0007669"/>
    <property type="project" value="UniProtKB-EC"/>
</dbReference>
<evidence type="ECO:0000259" key="6">
    <source>
        <dbReference type="Pfam" id="PF00155"/>
    </source>
</evidence>
<evidence type="ECO:0000256" key="2">
    <source>
        <dbReference type="ARBA" id="ARBA00012224"/>
    </source>
</evidence>
<sequence>MKYNFDELIDRSNTGSVKWSKLDVLPMWIADMDFKTAPEVTEALVNRASHGVFGYSETPAAFYDAITNWWKKRHALHLGNDWIVATPGVMPALAAAVEALTSKGDKIIVQPPVYNHFFITVKQSHCELVENNLLYDNGNYKIDFEDLEQKAADPAVKVLLFCNPHNPVGRVWTRDELLKLGEICIRHHVVVLSDEIHSDLVYEDFKHVPFASLGDAYARNSMTFSSPTKTFNLAGLQVAYFFTENESFRKMVKNVLTKWEMTMLNIFAIDSLIVAYEKGENWLASLKEYVYENYQYLRDFCRTHLPQLRVIPLQSTYLVWLDCAAWGLPSSEITNRLLEQEHLWLQAGIKYGLAGDHFVRINIACPRTLLEEGLNRLAQEYRRILNI</sequence>
<dbReference type="InterPro" id="IPR015421">
    <property type="entry name" value="PyrdxlP-dep_Trfase_major"/>
</dbReference>
<evidence type="ECO:0000313" key="7">
    <source>
        <dbReference type="EMBL" id="PRD47335.1"/>
    </source>
</evidence>
<dbReference type="PANTHER" id="PTHR43525">
    <property type="entry name" value="PROTEIN MALY"/>
    <property type="match status" value="1"/>
</dbReference>
<dbReference type="InterPro" id="IPR015424">
    <property type="entry name" value="PyrdxlP-dep_Trfase"/>
</dbReference>
<dbReference type="EC" id="4.4.1.13" evidence="2"/>
<reference evidence="7 8" key="1">
    <citation type="submission" date="2018-02" db="EMBL/GenBank/DDBJ databases">
        <title>The draft genome of Sphingobacterium sp. 5JN-11.</title>
        <authorList>
            <person name="Liu L."/>
            <person name="Li L."/>
            <person name="Liang L."/>
            <person name="Zhang X."/>
            <person name="Wang T."/>
        </authorList>
    </citation>
    <scope>NUCLEOTIDE SEQUENCE [LARGE SCALE GENOMIC DNA]</scope>
    <source>
        <strain evidence="7 8">5JN-11</strain>
    </source>
</reference>
<dbReference type="Gene3D" id="3.40.640.10">
    <property type="entry name" value="Type I PLP-dependent aspartate aminotransferase-like (Major domain)"/>
    <property type="match status" value="1"/>
</dbReference>
<dbReference type="InterPro" id="IPR027619">
    <property type="entry name" value="C-S_lyase_PatB-like"/>
</dbReference>
<dbReference type="OrthoDB" id="9802872at2"/>
<comment type="cofactor">
    <cofactor evidence="1">
        <name>pyridoxal 5'-phosphate</name>
        <dbReference type="ChEBI" id="CHEBI:597326"/>
    </cofactor>
</comment>
<dbReference type="GO" id="GO:0030170">
    <property type="term" value="F:pyridoxal phosphate binding"/>
    <property type="evidence" value="ECO:0007669"/>
    <property type="project" value="InterPro"/>
</dbReference>
<accession>A0A2S9J3I0</accession>